<reference evidence="1 2" key="1">
    <citation type="submission" date="2014-02" db="EMBL/GenBank/DDBJ databases">
        <title>Expanding our view of genomic diversity in Candidatus Accumulibacter clades.</title>
        <authorList>
            <person name="Skennerton C.T."/>
            <person name="Barr J.J."/>
            <person name="Slater F.R."/>
            <person name="Bond P.L."/>
            <person name="Tyson G.W."/>
        </authorList>
    </citation>
    <scope>NUCLEOTIDE SEQUENCE [LARGE SCALE GENOMIC DNA]</scope>
    <source>
        <strain evidence="2">BA-91</strain>
    </source>
</reference>
<dbReference type="SUPFAM" id="SSF56112">
    <property type="entry name" value="Protein kinase-like (PK-like)"/>
    <property type="match status" value="1"/>
</dbReference>
<gene>
    <name evidence="1" type="ORF">AW09_004469</name>
</gene>
<dbReference type="Proteomes" id="UP000020077">
    <property type="component" value="Unassembled WGS sequence"/>
</dbReference>
<dbReference type="EMBL" id="JDVG02000703">
    <property type="protein sequence ID" value="KFB70433.1"/>
    <property type="molecule type" value="Genomic_DNA"/>
</dbReference>
<proteinExistence type="predicted"/>
<accession>A0A084Y6T9</accession>
<dbReference type="AlphaFoldDB" id="A0A084Y6T9"/>
<sequence length="222" mass="25340">MKVMNEDSALKIIEQQDYLAMRAGASVIEADGFGEKVLRLADGTMLKLFRRKRWLSSAAWYPYAQRFADNAAALRKRDVPVPEIIDVLRIPSIARDAVHYQPLPGKTLREMCREGLDPDTEQELKTAFTRFVIRLHESGVYFRSLHLGNVVCMPDRRFGLIDIADARIGSSRLGKHQRVRNLRRLQGIAGESEWVDFFMVINARGVVEQGHDFHDRGCVEKS</sequence>
<evidence type="ECO:0008006" key="3">
    <source>
        <dbReference type="Google" id="ProtNLM"/>
    </source>
</evidence>
<protein>
    <recommendedName>
        <fullName evidence="3">Toluene tolerance protein</fullName>
    </recommendedName>
</protein>
<comment type="caution">
    <text evidence="1">The sequence shown here is derived from an EMBL/GenBank/DDBJ whole genome shotgun (WGS) entry which is preliminary data.</text>
</comment>
<evidence type="ECO:0000313" key="2">
    <source>
        <dbReference type="Proteomes" id="UP000020077"/>
    </source>
</evidence>
<evidence type="ECO:0000313" key="1">
    <source>
        <dbReference type="EMBL" id="KFB70433.1"/>
    </source>
</evidence>
<dbReference type="InterPro" id="IPR011009">
    <property type="entry name" value="Kinase-like_dom_sf"/>
</dbReference>
<name>A0A084Y6T9_9PROT</name>
<organism evidence="1 2">
    <name type="scientific">Candidatus Accumulibacter phosphatis</name>
    <dbReference type="NCBI Taxonomy" id="327160"/>
    <lineage>
        <taxon>Bacteria</taxon>
        <taxon>Pseudomonadati</taxon>
        <taxon>Pseudomonadota</taxon>
        <taxon>Betaproteobacteria</taxon>
        <taxon>Candidatus Accumulibacter</taxon>
    </lineage>
</organism>